<dbReference type="PRINTS" id="PR00359">
    <property type="entry name" value="BP450"/>
</dbReference>
<dbReference type="GO" id="GO:0005506">
    <property type="term" value="F:iron ion binding"/>
    <property type="evidence" value="ECO:0007669"/>
    <property type="project" value="InterPro"/>
</dbReference>
<name>A0A1Y0ELY5_9BURK</name>
<sequence length="434" mass="48166">MNTALAQAPVDLPEHIAAAIVDHKHYANVDGLCETYAWMRANNPLGRLNHPAFHPFWVVTKHADVMAISRDNALFTNGAYSPTCAPQAYLDHVLATQGTRHPIKSLIHVDGAEHKELRGLTQAWFMPNSILKLDERIKQLAQTSVDKLSSLSAQGQVVDFVNDVALYYPLHVIMDILGVPPEDELRMLKLTQELFGAEDPDLKRQSAAVSPEERAKVMMEVVGDFRNYFNALTEARRQDPRNDIATLLANGTVAGQPLDPLQLLGYYMIVATAGHDTTSSTATMAMHALATQPGLLQRLKDDPKLIPAFIDEAIRVATPVRHFMRTAMADTEIRGRTIREGDWLMLCYLSANRDEDVFANPNVFDIDRKPNRHLAFGFGGHVCLGQHLAKMELRILFEALIPRLQSVSLAGEMRMTATLFVGGPKTLPLHCVVS</sequence>
<dbReference type="OrthoDB" id="4168525at2"/>
<evidence type="ECO:0000313" key="8">
    <source>
        <dbReference type="EMBL" id="ARU04653.1"/>
    </source>
</evidence>
<evidence type="ECO:0000256" key="4">
    <source>
        <dbReference type="ARBA" id="ARBA00023002"/>
    </source>
</evidence>
<dbReference type="GO" id="GO:0016705">
    <property type="term" value="F:oxidoreductase activity, acting on paired donors, with incorporation or reduction of molecular oxygen"/>
    <property type="evidence" value="ECO:0007669"/>
    <property type="project" value="InterPro"/>
</dbReference>
<dbReference type="EMBL" id="CP021455">
    <property type="protein sequence ID" value="ARU04653.1"/>
    <property type="molecule type" value="Genomic_DNA"/>
</dbReference>
<dbReference type="RefSeq" id="WP_087279657.1">
    <property type="nucleotide sequence ID" value="NZ_CP021455.1"/>
</dbReference>
<evidence type="ECO:0000256" key="6">
    <source>
        <dbReference type="ARBA" id="ARBA00023033"/>
    </source>
</evidence>
<dbReference type="Pfam" id="PF00067">
    <property type="entry name" value="p450"/>
    <property type="match status" value="1"/>
</dbReference>
<keyword evidence="5 7" id="KW-0408">Iron</keyword>
<keyword evidence="3 7" id="KW-0479">Metal-binding</keyword>
<dbReference type="InterPro" id="IPR017972">
    <property type="entry name" value="Cyt_P450_CS"/>
</dbReference>
<evidence type="ECO:0000256" key="5">
    <source>
        <dbReference type="ARBA" id="ARBA00023004"/>
    </source>
</evidence>
<dbReference type="InterPro" id="IPR036396">
    <property type="entry name" value="Cyt_P450_sf"/>
</dbReference>
<dbReference type="InterPro" id="IPR002397">
    <property type="entry name" value="Cyt_P450_B"/>
</dbReference>
<evidence type="ECO:0000256" key="1">
    <source>
        <dbReference type="ARBA" id="ARBA00010617"/>
    </source>
</evidence>
<keyword evidence="9" id="KW-1185">Reference proteome</keyword>
<dbReference type="KEGG" id="cser:CCO03_08185"/>
<evidence type="ECO:0000256" key="3">
    <source>
        <dbReference type="ARBA" id="ARBA00022723"/>
    </source>
</evidence>
<dbReference type="CDD" id="cd11033">
    <property type="entry name" value="CYP142-like"/>
    <property type="match status" value="1"/>
</dbReference>
<comment type="similarity">
    <text evidence="1 7">Belongs to the cytochrome P450 family.</text>
</comment>
<keyword evidence="2 7" id="KW-0349">Heme</keyword>
<dbReference type="PRINTS" id="PR00385">
    <property type="entry name" value="P450"/>
</dbReference>
<dbReference type="InterPro" id="IPR001128">
    <property type="entry name" value="Cyt_P450"/>
</dbReference>
<evidence type="ECO:0000313" key="9">
    <source>
        <dbReference type="Proteomes" id="UP000196138"/>
    </source>
</evidence>
<dbReference type="AlphaFoldDB" id="A0A1Y0ELY5"/>
<organism evidence="8 9">
    <name type="scientific">Comamonas serinivorans</name>
    <dbReference type="NCBI Taxonomy" id="1082851"/>
    <lineage>
        <taxon>Bacteria</taxon>
        <taxon>Pseudomonadati</taxon>
        <taxon>Pseudomonadota</taxon>
        <taxon>Betaproteobacteria</taxon>
        <taxon>Burkholderiales</taxon>
        <taxon>Comamonadaceae</taxon>
        <taxon>Comamonas</taxon>
    </lineage>
</organism>
<protein>
    <submittedName>
        <fullName evidence="8">Cytochrome P450</fullName>
    </submittedName>
</protein>
<dbReference type="GO" id="GO:0004497">
    <property type="term" value="F:monooxygenase activity"/>
    <property type="evidence" value="ECO:0007669"/>
    <property type="project" value="UniProtKB-KW"/>
</dbReference>
<dbReference type="Proteomes" id="UP000196138">
    <property type="component" value="Chromosome"/>
</dbReference>
<evidence type="ECO:0000256" key="2">
    <source>
        <dbReference type="ARBA" id="ARBA00022617"/>
    </source>
</evidence>
<dbReference type="PROSITE" id="PS00086">
    <property type="entry name" value="CYTOCHROME_P450"/>
    <property type="match status" value="1"/>
</dbReference>
<dbReference type="FunFam" id="1.10.630.10:FF:000018">
    <property type="entry name" value="Cytochrome P450 monooxygenase"/>
    <property type="match status" value="1"/>
</dbReference>
<accession>A0A1Y0ELY5</accession>
<dbReference type="Gene3D" id="1.10.630.10">
    <property type="entry name" value="Cytochrome P450"/>
    <property type="match status" value="1"/>
</dbReference>
<keyword evidence="6 7" id="KW-0503">Monooxygenase</keyword>
<reference evidence="8 9" key="1">
    <citation type="submission" date="2017-05" db="EMBL/GenBank/DDBJ databases">
        <authorList>
            <person name="Song R."/>
            <person name="Chenine A.L."/>
            <person name="Ruprecht R.M."/>
        </authorList>
    </citation>
    <scope>NUCLEOTIDE SEQUENCE [LARGE SCALE GENOMIC DNA]</scope>
    <source>
        <strain evidence="8 9">DSM 26136</strain>
    </source>
</reference>
<dbReference type="SUPFAM" id="SSF48264">
    <property type="entry name" value="Cytochrome P450"/>
    <property type="match status" value="1"/>
</dbReference>
<gene>
    <name evidence="8" type="ORF">CCO03_08185</name>
</gene>
<dbReference type="PANTHER" id="PTHR46696:SF1">
    <property type="entry name" value="CYTOCHROME P450 YJIB-RELATED"/>
    <property type="match status" value="1"/>
</dbReference>
<dbReference type="PANTHER" id="PTHR46696">
    <property type="entry name" value="P450, PUTATIVE (EUROFUNG)-RELATED"/>
    <property type="match status" value="1"/>
</dbReference>
<proteinExistence type="inferred from homology"/>
<dbReference type="GO" id="GO:0020037">
    <property type="term" value="F:heme binding"/>
    <property type="evidence" value="ECO:0007669"/>
    <property type="project" value="InterPro"/>
</dbReference>
<evidence type="ECO:0000256" key="7">
    <source>
        <dbReference type="RuleBase" id="RU000461"/>
    </source>
</evidence>
<keyword evidence="4 7" id="KW-0560">Oxidoreductase</keyword>